<dbReference type="InterPro" id="IPR005123">
    <property type="entry name" value="Oxoglu/Fe-dep_dioxygenase_dom"/>
</dbReference>
<dbReference type="PANTHER" id="PTHR10869:SF229">
    <property type="entry name" value="PROLYL 4-HYDROXYLASE ALPHA SUBUNIT DOMAIN-CONTAINING PROTEIN"/>
    <property type="match status" value="1"/>
</dbReference>
<name>A0A7S2CJC3_9STRA</name>
<dbReference type="AlphaFoldDB" id="A0A7S2CJC3"/>
<evidence type="ECO:0000256" key="3">
    <source>
        <dbReference type="ARBA" id="ARBA00022964"/>
    </source>
</evidence>
<dbReference type="GO" id="GO:0004656">
    <property type="term" value="F:procollagen-proline 4-dioxygenase activity"/>
    <property type="evidence" value="ECO:0007669"/>
    <property type="project" value="TreeGrafter"/>
</dbReference>
<organism evidence="7">
    <name type="scientific">Octactis speculum</name>
    <dbReference type="NCBI Taxonomy" id="3111310"/>
    <lineage>
        <taxon>Eukaryota</taxon>
        <taxon>Sar</taxon>
        <taxon>Stramenopiles</taxon>
        <taxon>Ochrophyta</taxon>
        <taxon>Dictyochophyceae</taxon>
        <taxon>Dictyochales</taxon>
        <taxon>Dictyochaceae</taxon>
        <taxon>Octactis</taxon>
    </lineage>
</organism>
<dbReference type="GO" id="GO:0005506">
    <property type="term" value="F:iron ion binding"/>
    <property type="evidence" value="ECO:0007669"/>
    <property type="project" value="InterPro"/>
</dbReference>
<evidence type="ECO:0000256" key="5">
    <source>
        <dbReference type="ARBA" id="ARBA00023004"/>
    </source>
</evidence>
<dbReference type="SMART" id="SM00702">
    <property type="entry name" value="P4Hc"/>
    <property type="match status" value="1"/>
</dbReference>
<protein>
    <recommendedName>
        <fullName evidence="6">Fe2OG dioxygenase domain-containing protein</fullName>
    </recommendedName>
</protein>
<dbReference type="Gene3D" id="2.60.120.620">
    <property type="entry name" value="q2cbj1_9rhob like domain"/>
    <property type="match status" value="1"/>
</dbReference>
<evidence type="ECO:0000256" key="1">
    <source>
        <dbReference type="ARBA" id="ARBA00001961"/>
    </source>
</evidence>
<reference evidence="7" key="1">
    <citation type="submission" date="2021-01" db="EMBL/GenBank/DDBJ databases">
        <authorList>
            <person name="Corre E."/>
            <person name="Pelletier E."/>
            <person name="Niang G."/>
            <person name="Scheremetjew M."/>
            <person name="Finn R."/>
            <person name="Kale V."/>
            <person name="Holt S."/>
            <person name="Cochrane G."/>
            <person name="Meng A."/>
            <person name="Brown T."/>
            <person name="Cohen L."/>
        </authorList>
    </citation>
    <scope>NUCLEOTIDE SEQUENCE</scope>
    <source>
        <strain evidence="7">CCMP1381</strain>
    </source>
</reference>
<dbReference type="Pfam" id="PF13640">
    <property type="entry name" value="2OG-FeII_Oxy_3"/>
    <property type="match status" value="1"/>
</dbReference>
<dbReference type="GO" id="GO:0031418">
    <property type="term" value="F:L-ascorbic acid binding"/>
    <property type="evidence" value="ECO:0007669"/>
    <property type="project" value="InterPro"/>
</dbReference>
<dbReference type="InterPro" id="IPR044862">
    <property type="entry name" value="Pro_4_hyd_alph_FE2OG_OXY"/>
</dbReference>
<keyword evidence="5" id="KW-0408">Iron</keyword>
<sequence>MIQKMTRSTRDVLEWILLFHMHSLEIRALSSSTLPRNSPIKHRKAPEIAQPERAFWQLDEGYPGLQCIHSNPHVWCVENFIQPNLCDQLIASAQRDGIEKGNDSGTVASTDFSQLASSSMPEAQLDLSRLWPLAPLLLLSAVPSALHAAGDPEQVLMACLRAWGVTSGIMYLLALAVPRLIEMQGSTTQRTSSSALVTNQTLVSGVIKRAEKLLRADAHTFEAPVVTRYEEGQCFMNHNDASLAPEKDWGGLGGQRLVTVIVYLNDVPRGGETAFPSLRDGTSSHQLRVRPKKGQALVFFPADLDARVDERTLHSGVMAQDTKWICQFWKRQRNVPPPLGLPI</sequence>
<comment type="cofactor">
    <cofactor evidence="1">
        <name>L-ascorbate</name>
        <dbReference type="ChEBI" id="CHEBI:38290"/>
    </cofactor>
</comment>
<gene>
    <name evidence="7" type="ORF">DSPE1174_LOCUS15217</name>
</gene>
<evidence type="ECO:0000256" key="2">
    <source>
        <dbReference type="ARBA" id="ARBA00022723"/>
    </source>
</evidence>
<dbReference type="PROSITE" id="PS51471">
    <property type="entry name" value="FE2OG_OXY"/>
    <property type="match status" value="1"/>
</dbReference>
<keyword evidence="4" id="KW-0560">Oxidoreductase</keyword>
<evidence type="ECO:0000259" key="6">
    <source>
        <dbReference type="PROSITE" id="PS51471"/>
    </source>
</evidence>
<feature type="domain" description="Fe2OG dioxygenase" evidence="6">
    <location>
        <begin position="220"/>
        <end position="332"/>
    </location>
</feature>
<keyword evidence="2" id="KW-0479">Metal-binding</keyword>
<dbReference type="EMBL" id="HBGS01029887">
    <property type="protein sequence ID" value="CAD9427656.1"/>
    <property type="molecule type" value="Transcribed_RNA"/>
</dbReference>
<dbReference type="InterPro" id="IPR045054">
    <property type="entry name" value="P4HA-like"/>
</dbReference>
<evidence type="ECO:0000313" key="7">
    <source>
        <dbReference type="EMBL" id="CAD9427656.1"/>
    </source>
</evidence>
<keyword evidence="3" id="KW-0223">Dioxygenase</keyword>
<dbReference type="GO" id="GO:0005783">
    <property type="term" value="C:endoplasmic reticulum"/>
    <property type="evidence" value="ECO:0007669"/>
    <property type="project" value="TreeGrafter"/>
</dbReference>
<accession>A0A7S2CJC3</accession>
<dbReference type="PANTHER" id="PTHR10869">
    <property type="entry name" value="PROLYL 4-HYDROXYLASE ALPHA SUBUNIT"/>
    <property type="match status" value="1"/>
</dbReference>
<dbReference type="InterPro" id="IPR006620">
    <property type="entry name" value="Pro_4_hyd_alph"/>
</dbReference>
<proteinExistence type="predicted"/>
<evidence type="ECO:0000256" key="4">
    <source>
        <dbReference type="ARBA" id="ARBA00023002"/>
    </source>
</evidence>